<dbReference type="AlphaFoldDB" id="A0ABD3LSK2"/>
<accession>A0ABD3LSK2</accession>
<keyword evidence="2" id="KW-1185">Reference proteome</keyword>
<dbReference type="EMBL" id="JBJKBG010000001">
    <property type="protein sequence ID" value="KAL3754728.1"/>
    <property type="molecule type" value="Genomic_DNA"/>
</dbReference>
<reference evidence="1 2" key="1">
    <citation type="submission" date="2024-11" db="EMBL/GenBank/DDBJ databases">
        <title>Chromosome-level genome assembly of Eucalyptus globulus Labill. provides insights into its genome evolution.</title>
        <authorList>
            <person name="Li X."/>
        </authorList>
    </citation>
    <scope>NUCLEOTIDE SEQUENCE [LARGE SCALE GENOMIC DNA]</scope>
    <source>
        <strain evidence="1">CL2024</strain>
        <tissue evidence="1">Fresh tender leaves</tissue>
    </source>
</reference>
<protein>
    <submittedName>
        <fullName evidence="1">Uncharacterized protein</fullName>
    </submittedName>
</protein>
<gene>
    <name evidence="1" type="ORF">ACJRO7_001916</name>
</gene>
<evidence type="ECO:0000313" key="1">
    <source>
        <dbReference type="EMBL" id="KAL3754728.1"/>
    </source>
</evidence>
<name>A0ABD3LSK2_EUCGL</name>
<proteinExistence type="predicted"/>
<evidence type="ECO:0000313" key="2">
    <source>
        <dbReference type="Proteomes" id="UP001634007"/>
    </source>
</evidence>
<comment type="caution">
    <text evidence="1">The sequence shown here is derived from an EMBL/GenBank/DDBJ whole genome shotgun (WGS) entry which is preliminary data.</text>
</comment>
<sequence length="105" mass="12364">MDQARQRRWLLLARLPNQEVDGGERRRRRRRRKPAMRDGQFTMVRGLATGTTCSNSNSRWGGGFSSFESKSIWRNFASRYFARRPNLKSKRPMQLLTSWTRAGED</sequence>
<dbReference type="Proteomes" id="UP001634007">
    <property type="component" value="Unassembled WGS sequence"/>
</dbReference>
<organism evidence="1 2">
    <name type="scientific">Eucalyptus globulus</name>
    <name type="common">Tasmanian blue gum</name>
    <dbReference type="NCBI Taxonomy" id="34317"/>
    <lineage>
        <taxon>Eukaryota</taxon>
        <taxon>Viridiplantae</taxon>
        <taxon>Streptophyta</taxon>
        <taxon>Embryophyta</taxon>
        <taxon>Tracheophyta</taxon>
        <taxon>Spermatophyta</taxon>
        <taxon>Magnoliopsida</taxon>
        <taxon>eudicotyledons</taxon>
        <taxon>Gunneridae</taxon>
        <taxon>Pentapetalae</taxon>
        <taxon>rosids</taxon>
        <taxon>malvids</taxon>
        <taxon>Myrtales</taxon>
        <taxon>Myrtaceae</taxon>
        <taxon>Myrtoideae</taxon>
        <taxon>Eucalypteae</taxon>
        <taxon>Eucalyptus</taxon>
    </lineage>
</organism>